<organism evidence="1 2">
    <name type="scientific">Phaseolus coccineus</name>
    <name type="common">Scarlet runner bean</name>
    <name type="synonym">Phaseolus multiflorus</name>
    <dbReference type="NCBI Taxonomy" id="3886"/>
    <lineage>
        <taxon>Eukaryota</taxon>
        <taxon>Viridiplantae</taxon>
        <taxon>Streptophyta</taxon>
        <taxon>Embryophyta</taxon>
        <taxon>Tracheophyta</taxon>
        <taxon>Spermatophyta</taxon>
        <taxon>Magnoliopsida</taxon>
        <taxon>eudicotyledons</taxon>
        <taxon>Gunneridae</taxon>
        <taxon>Pentapetalae</taxon>
        <taxon>rosids</taxon>
        <taxon>fabids</taxon>
        <taxon>Fabales</taxon>
        <taxon>Fabaceae</taxon>
        <taxon>Papilionoideae</taxon>
        <taxon>50 kb inversion clade</taxon>
        <taxon>NPAAA clade</taxon>
        <taxon>indigoferoid/millettioid clade</taxon>
        <taxon>Phaseoleae</taxon>
        <taxon>Phaseolus</taxon>
    </lineage>
</organism>
<dbReference type="EMBL" id="JAYMYR010000002">
    <property type="protein sequence ID" value="KAK7377783.1"/>
    <property type="molecule type" value="Genomic_DNA"/>
</dbReference>
<sequence>MELPANKSSHSRLTKHSFGVEKGEGFLYYVVMDRLVALPLRDFVTFGVPRPHGPLALLRLAGKELEEDNPRSSFTEAPSPRANHGILCIFS</sequence>
<dbReference type="Proteomes" id="UP001374584">
    <property type="component" value="Unassembled WGS sequence"/>
</dbReference>
<accession>A0AAN9NY94</accession>
<comment type="caution">
    <text evidence="1">The sequence shown here is derived from an EMBL/GenBank/DDBJ whole genome shotgun (WGS) entry which is preliminary data.</text>
</comment>
<keyword evidence="2" id="KW-1185">Reference proteome</keyword>
<dbReference type="AlphaFoldDB" id="A0AAN9NY94"/>
<protein>
    <submittedName>
        <fullName evidence="1">Uncharacterized protein</fullName>
    </submittedName>
</protein>
<gene>
    <name evidence="1" type="ORF">VNO80_03215</name>
</gene>
<evidence type="ECO:0000313" key="2">
    <source>
        <dbReference type="Proteomes" id="UP001374584"/>
    </source>
</evidence>
<reference evidence="1 2" key="1">
    <citation type="submission" date="2024-01" db="EMBL/GenBank/DDBJ databases">
        <title>The genomes of 5 underutilized Papilionoideae crops provide insights into root nodulation and disease resistanc.</title>
        <authorList>
            <person name="Jiang F."/>
        </authorList>
    </citation>
    <scope>NUCLEOTIDE SEQUENCE [LARGE SCALE GENOMIC DNA]</scope>
    <source>
        <strain evidence="1">JINMINGXINNONG_FW02</strain>
        <tissue evidence="1">Leaves</tissue>
    </source>
</reference>
<evidence type="ECO:0000313" key="1">
    <source>
        <dbReference type="EMBL" id="KAK7377783.1"/>
    </source>
</evidence>
<name>A0AAN9NY94_PHACN</name>
<proteinExistence type="predicted"/>